<dbReference type="OrthoDB" id="712282at2"/>
<dbReference type="RefSeq" id="WP_103906136.1">
    <property type="nucleotide sequence ID" value="NZ_CP049246.1"/>
</dbReference>
<reference evidence="2" key="1">
    <citation type="submission" date="2016-10" db="EMBL/GenBank/DDBJ databases">
        <authorList>
            <person name="Varghese N."/>
            <person name="Submissions S."/>
        </authorList>
    </citation>
    <scope>NUCLEOTIDE SEQUENCE [LARGE SCALE GENOMIC DNA]</scope>
    <source>
        <strain evidence="2">DSM 22361</strain>
    </source>
</reference>
<dbReference type="AlphaFoldDB" id="A0A1H5Y4G6"/>
<sequence>MEVLDLAQSNEKVGCILKMNTLFKDFLVNEGKWLGGGFESVFSIQKEHRFGPVTVEVKRDIFMMLPGEIRAHINRLGLGIA</sequence>
<dbReference type="Proteomes" id="UP000236731">
    <property type="component" value="Unassembled WGS sequence"/>
</dbReference>
<gene>
    <name evidence="1" type="ORF">SAMN05421877_105234</name>
</gene>
<evidence type="ECO:0000313" key="1">
    <source>
        <dbReference type="EMBL" id="SEG18788.1"/>
    </source>
</evidence>
<name>A0A1H5Y4G6_9SPHI</name>
<accession>A0A1H5Y4G6</accession>
<protein>
    <submittedName>
        <fullName evidence="1">Uncharacterized protein</fullName>
    </submittedName>
</protein>
<organism evidence="1 2">
    <name type="scientific">Sphingobacterium lactis</name>
    <dbReference type="NCBI Taxonomy" id="797291"/>
    <lineage>
        <taxon>Bacteria</taxon>
        <taxon>Pseudomonadati</taxon>
        <taxon>Bacteroidota</taxon>
        <taxon>Sphingobacteriia</taxon>
        <taxon>Sphingobacteriales</taxon>
        <taxon>Sphingobacteriaceae</taxon>
        <taxon>Sphingobacterium</taxon>
    </lineage>
</organism>
<keyword evidence="2" id="KW-1185">Reference proteome</keyword>
<dbReference type="EMBL" id="FNUT01000005">
    <property type="protein sequence ID" value="SEG18788.1"/>
    <property type="molecule type" value="Genomic_DNA"/>
</dbReference>
<proteinExistence type="predicted"/>
<evidence type="ECO:0000313" key="2">
    <source>
        <dbReference type="Proteomes" id="UP000236731"/>
    </source>
</evidence>